<dbReference type="EC" id="3.1.11.6" evidence="2"/>
<feature type="domain" description="OB-fold nucleic acid binding" evidence="1">
    <location>
        <begin position="8"/>
        <end position="103"/>
    </location>
</feature>
<dbReference type="PANTHER" id="PTHR30008">
    <property type="entry name" value="EXODEOXYRIBONUCLEASE 7 LARGE SUBUNIT"/>
    <property type="match status" value="1"/>
</dbReference>
<name>E1NV03_9LACO</name>
<dbReference type="InterPro" id="IPR003753">
    <property type="entry name" value="Exonuc_VII_L"/>
</dbReference>
<sequence length="131" mass="15400">METSPKYLTVTDLNFYLSKKFKNDPYLHKVFLQGEVSNFRLRMNSTQYFSLKDEKSKINAVMYKSFFEKVKFKLVEGMKVYVSGYIDLYSPQGSYQFYVHTIEPAGLGALFEQLRQLREKLDKEGLFADSQ</sequence>
<dbReference type="InterPro" id="IPR025824">
    <property type="entry name" value="OB-fold_nuc-bd_dom"/>
</dbReference>
<dbReference type="AlphaFoldDB" id="E1NV03"/>
<organism evidence="2 3">
    <name type="scientific">Lactobacillus iners LactinV 01V1-a</name>
    <dbReference type="NCBI Taxonomy" id="879297"/>
    <lineage>
        <taxon>Bacteria</taxon>
        <taxon>Bacillati</taxon>
        <taxon>Bacillota</taxon>
        <taxon>Bacilli</taxon>
        <taxon>Lactobacillales</taxon>
        <taxon>Lactobacillaceae</taxon>
        <taxon>Lactobacillus</taxon>
    </lineage>
</organism>
<accession>E1NV03</accession>
<gene>
    <name evidence="2" type="primary">xseA</name>
    <name evidence="2" type="ORF">HMPREF9211_0230</name>
</gene>
<keyword evidence="2" id="KW-0378">Hydrolase</keyword>
<reference evidence="2 3" key="1">
    <citation type="submission" date="2010-09" db="EMBL/GenBank/DDBJ databases">
        <authorList>
            <person name="Durkin A.S."/>
            <person name="Madupu R."/>
            <person name="Torralba M."/>
            <person name="Gillis M."/>
            <person name="Methe B."/>
            <person name="Sutton G."/>
            <person name="Nelson K.E."/>
        </authorList>
    </citation>
    <scope>NUCLEOTIDE SEQUENCE [LARGE SCALE GENOMIC DNA]</scope>
    <source>
        <strain evidence="2 3">LactinV 01V1-a</strain>
    </source>
</reference>
<evidence type="ECO:0000313" key="2">
    <source>
        <dbReference type="EMBL" id="EFO70084.1"/>
    </source>
</evidence>
<comment type="caution">
    <text evidence="2">The sequence shown here is derived from an EMBL/GenBank/DDBJ whole genome shotgun (WGS) entry which is preliminary data.</text>
</comment>
<dbReference type="GO" id="GO:0009318">
    <property type="term" value="C:exodeoxyribonuclease VII complex"/>
    <property type="evidence" value="ECO:0007669"/>
    <property type="project" value="InterPro"/>
</dbReference>
<protein>
    <submittedName>
        <fullName evidence="2">Exodeoxyribonuclease VII, large subunit</fullName>
        <ecNumber evidence="2">3.1.11.6</ecNumber>
    </submittedName>
</protein>
<dbReference type="GO" id="GO:0008855">
    <property type="term" value="F:exodeoxyribonuclease VII activity"/>
    <property type="evidence" value="ECO:0007669"/>
    <property type="project" value="UniProtKB-EC"/>
</dbReference>
<dbReference type="PANTHER" id="PTHR30008:SF0">
    <property type="entry name" value="EXODEOXYRIBONUCLEASE 7 LARGE SUBUNIT"/>
    <property type="match status" value="1"/>
</dbReference>
<evidence type="ECO:0000313" key="3">
    <source>
        <dbReference type="Proteomes" id="UP000003648"/>
    </source>
</evidence>
<dbReference type="Pfam" id="PF13742">
    <property type="entry name" value="tRNA_anti_2"/>
    <property type="match status" value="1"/>
</dbReference>
<dbReference type="CDD" id="cd04489">
    <property type="entry name" value="ExoVII_LU_OBF"/>
    <property type="match status" value="1"/>
</dbReference>
<dbReference type="GO" id="GO:0003676">
    <property type="term" value="F:nucleic acid binding"/>
    <property type="evidence" value="ECO:0007669"/>
    <property type="project" value="InterPro"/>
</dbReference>
<dbReference type="EMBL" id="AEHQ01000083">
    <property type="protein sequence ID" value="EFO70084.1"/>
    <property type="molecule type" value="Genomic_DNA"/>
</dbReference>
<dbReference type="Proteomes" id="UP000003648">
    <property type="component" value="Unassembled WGS sequence"/>
</dbReference>
<proteinExistence type="predicted"/>
<dbReference type="GO" id="GO:0006308">
    <property type="term" value="P:DNA catabolic process"/>
    <property type="evidence" value="ECO:0007669"/>
    <property type="project" value="InterPro"/>
</dbReference>
<evidence type="ECO:0000259" key="1">
    <source>
        <dbReference type="Pfam" id="PF13742"/>
    </source>
</evidence>